<dbReference type="Pfam" id="PF00657">
    <property type="entry name" value="Lipase_GDSL"/>
    <property type="match status" value="1"/>
</dbReference>
<evidence type="ECO:0000313" key="3">
    <source>
        <dbReference type="EMBL" id="KAJ1729441.1"/>
    </source>
</evidence>
<protein>
    <submittedName>
        <fullName evidence="3">Uncharacterized protein</fullName>
    </submittedName>
</protein>
<keyword evidence="2" id="KW-0732">Signal</keyword>
<keyword evidence="4" id="KW-1185">Reference proteome</keyword>
<dbReference type="SUPFAM" id="SSF52266">
    <property type="entry name" value="SGNH hydrolase"/>
    <property type="match status" value="1"/>
</dbReference>
<dbReference type="Gene3D" id="3.40.50.1110">
    <property type="entry name" value="SGNH hydrolase"/>
    <property type="match status" value="1"/>
</dbReference>
<reference evidence="3" key="1">
    <citation type="submission" date="2022-07" db="EMBL/GenBank/DDBJ databases">
        <title>Phylogenomic reconstructions and comparative analyses of Kickxellomycotina fungi.</title>
        <authorList>
            <person name="Reynolds N.K."/>
            <person name="Stajich J.E."/>
            <person name="Barry K."/>
            <person name="Grigoriev I.V."/>
            <person name="Crous P."/>
            <person name="Smith M.E."/>
        </authorList>
    </citation>
    <scope>NUCLEOTIDE SEQUENCE</scope>
    <source>
        <strain evidence="3">BCRC 34381</strain>
    </source>
</reference>
<organism evidence="3 4">
    <name type="scientific">Coemansia biformis</name>
    <dbReference type="NCBI Taxonomy" id="1286918"/>
    <lineage>
        <taxon>Eukaryota</taxon>
        <taxon>Fungi</taxon>
        <taxon>Fungi incertae sedis</taxon>
        <taxon>Zoopagomycota</taxon>
        <taxon>Kickxellomycotina</taxon>
        <taxon>Kickxellomycetes</taxon>
        <taxon>Kickxellales</taxon>
        <taxon>Kickxellaceae</taxon>
        <taxon>Coemansia</taxon>
    </lineage>
</organism>
<name>A0A9W8CXL5_9FUNG</name>
<gene>
    <name evidence="3" type="ORF">LPJ61_003518</name>
</gene>
<keyword evidence="1" id="KW-0378">Hydrolase</keyword>
<dbReference type="PANTHER" id="PTHR45648:SF22">
    <property type="entry name" value="GDSL LIPASE_ACYLHYDROLASE FAMILY PROTEIN (AFU_ORTHOLOGUE AFUA_4G14700)"/>
    <property type="match status" value="1"/>
</dbReference>
<dbReference type="EMBL" id="JANBOI010000612">
    <property type="protein sequence ID" value="KAJ1729441.1"/>
    <property type="molecule type" value="Genomic_DNA"/>
</dbReference>
<accession>A0A9W8CXL5</accession>
<dbReference type="InterPro" id="IPR051058">
    <property type="entry name" value="GDSL_Est/Lipase"/>
</dbReference>
<feature type="chain" id="PRO_5040827332" evidence="2">
    <location>
        <begin position="24"/>
        <end position="357"/>
    </location>
</feature>
<dbReference type="PANTHER" id="PTHR45648">
    <property type="entry name" value="GDSL LIPASE/ACYLHYDROLASE FAMILY PROTEIN (AFU_ORTHOLOGUE AFUA_4G14700)"/>
    <property type="match status" value="1"/>
</dbReference>
<dbReference type="InterPro" id="IPR001087">
    <property type="entry name" value="GDSL"/>
</dbReference>
<evidence type="ECO:0000313" key="4">
    <source>
        <dbReference type="Proteomes" id="UP001143981"/>
    </source>
</evidence>
<feature type="signal peptide" evidence="2">
    <location>
        <begin position="1"/>
        <end position="23"/>
    </location>
</feature>
<dbReference type="AlphaFoldDB" id="A0A9W8CXL5"/>
<dbReference type="CDD" id="cd01846">
    <property type="entry name" value="fatty_acyltransferase_like"/>
    <property type="match status" value="1"/>
</dbReference>
<dbReference type="OrthoDB" id="1600564at2759"/>
<evidence type="ECO:0000256" key="1">
    <source>
        <dbReference type="ARBA" id="ARBA00022801"/>
    </source>
</evidence>
<comment type="caution">
    <text evidence="3">The sequence shown here is derived from an EMBL/GenBank/DDBJ whole genome shotgun (WGS) entry which is preliminary data.</text>
</comment>
<dbReference type="GO" id="GO:0016788">
    <property type="term" value="F:hydrolase activity, acting on ester bonds"/>
    <property type="evidence" value="ECO:0007669"/>
    <property type="project" value="InterPro"/>
</dbReference>
<dbReference type="PROSITE" id="PS51257">
    <property type="entry name" value="PROKAR_LIPOPROTEIN"/>
    <property type="match status" value="1"/>
</dbReference>
<dbReference type="InterPro" id="IPR036514">
    <property type="entry name" value="SGNH_hydro_sf"/>
</dbReference>
<sequence>MWATRNVLFACAGALACASVAVAAPTSMTPNLIVFGNSLSDDGNLSNMVGGAGYWHGRFTNSYVWNEYTAKILGVTLVNKAIAGATSNNDITPGDSSNITIPSFHDQVTAWLKDNAQPGQFHLHNDVIEVEIGGNDILGHALDLMTGALNPATFAAQLAGSIANDIEALAAAGYRNIDLWNLPAVEMAPYVVSLGASALVKPVIDMVNVAITKAVTTVAAKHGGGASGIRVRDLNGLIRAALQPQVLSAMDIADTTHACYVKDTSSGAVSVCSNPDQYFFYDSIHPASRMHYLWGTAAAALIRNPTAQLDVSTVMSLIDKYYIGQSNSQSNIIAGSVQPTYTSHIPEPTPTTLPKCH</sequence>
<dbReference type="Proteomes" id="UP001143981">
    <property type="component" value="Unassembled WGS sequence"/>
</dbReference>
<evidence type="ECO:0000256" key="2">
    <source>
        <dbReference type="SAM" id="SignalP"/>
    </source>
</evidence>
<proteinExistence type="predicted"/>